<evidence type="ECO:0000313" key="3">
    <source>
        <dbReference type="Proteomes" id="UP001063698"/>
    </source>
</evidence>
<keyword evidence="3" id="KW-1185">Reference proteome</keyword>
<feature type="transmembrane region" description="Helical" evidence="1">
    <location>
        <begin position="141"/>
        <end position="162"/>
    </location>
</feature>
<feature type="transmembrane region" description="Helical" evidence="1">
    <location>
        <begin position="73"/>
        <end position="94"/>
    </location>
</feature>
<dbReference type="AlphaFoldDB" id="A0A977PK79"/>
<gene>
    <name evidence="2" type="ORF">IPA_06385</name>
</gene>
<keyword evidence="1" id="KW-1133">Transmembrane helix</keyword>
<dbReference type="Proteomes" id="UP001063698">
    <property type="component" value="Chromosome"/>
</dbReference>
<feature type="transmembrane region" description="Helical" evidence="1">
    <location>
        <begin position="101"/>
        <end position="121"/>
    </location>
</feature>
<evidence type="ECO:0000313" key="2">
    <source>
        <dbReference type="EMBL" id="UXD22576.1"/>
    </source>
</evidence>
<accession>A0A977PK79</accession>
<feature type="transmembrane region" description="Helical" evidence="1">
    <location>
        <begin position="221"/>
        <end position="239"/>
    </location>
</feature>
<reference evidence="2" key="1">
    <citation type="submission" date="2013-11" db="EMBL/GenBank/DDBJ databases">
        <title>Comparative genomics of Ignicoccus.</title>
        <authorList>
            <person name="Podar M."/>
        </authorList>
    </citation>
    <scope>NUCLEOTIDE SEQUENCE</scope>
    <source>
        <strain evidence="2">DSM 13166</strain>
    </source>
</reference>
<keyword evidence="1" id="KW-0812">Transmembrane</keyword>
<name>A0A977PK79_9CREN</name>
<evidence type="ECO:0000256" key="1">
    <source>
        <dbReference type="SAM" id="Phobius"/>
    </source>
</evidence>
<dbReference type="KEGG" id="ipc:IPA_06385"/>
<organism evidence="2 3">
    <name type="scientific">Ignicoccus pacificus DSM 13166</name>
    <dbReference type="NCBI Taxonomy" id="940294"/>
    <lineage>
        <taxon>Archaea</taxon>
        <taxon>Thermoproteota</taxon>
        <taxon>Thermoprotei</taxon>
        <taxon>Desulfurococcales</taxon>
        <taxon>Desulfurococcaceae</taxon>
        <taxon>Ignicoccus</taxon>
    </lineage>
</organism>
<sequence>MRALKEVFELIAETSEALASEGIFKNANPKVTFFSLLIAIGVVSTSPSLIPALVALLASSVLALLLYLHGDKAFIKPLAVVAGMSLVISLPLLFTARESAFAFIIRTLASTALSVVTIRSVGWRRMAKALEVLFPEGFSEVLGLLLIHASSFARSLISMVLAREARRLREMGLKEEWRGLASSVGELLNKANNKAERVSMAVKARTFGEVEVKESRSWTSLLPVMPSLIVIATGVLTIAKV</sequence>
<proteinExistence type="predicted"/>
<keyword evidence="1" id="KW-0472">Membrane</keyword>
<dbReference type="EMBL" id="CP006868">
    <property type="protein sequence ID" value="UXD22576.1"/>
    <property type="molecule type" value="Genomic_DNA"/>
</dbReference>
<feature type="transmembrane region" description="Helical" evidence="1">
    <location>
        <begin position="34"/>
        <end position="67"/>
    </location>
</feature>
<protein>
    <submittedName>
        <fullName evidence="2">Uncharacterized protein</fullName>
    </submittedName>
</protein>